<name>A0A0R2NDG5_9LACO</name>
<reference evidence="3 4" key="1">
    <citation type="journal article" date="2015" name="Genome Announc.">
        <title>Expanding the biotechnology potential of lactobacilli through comparative genomics of 213 strains and associated genera.</title>
        <authorList>
            <person name="Sun Z."/>
            <person name="Harris H.M."/>
            <person name="McCann A."/>
            <person name="Guo C."/>
            <person name="Argimon S."/>
            <person name="Zhang W."/>
            <person name="Yang X."/>
            <person name="Jeffery I.B."/>
            <person name="Cooney J.C."/>
            <person name="Kagawa T.F."/>
            <person name="Liu W."/>
            <person name="Song Y."/>
            <person name="Salvetti E."/>
            <person name="Wrobel A."/>
            <person name="Rasinkangas P."/>
            <person name="Parkhill J."/>
            <person name="Rea M.C."/>
            <person name="O'Sullivan O."/>
            <person name="Ritari J."/>
            <person name="Douillard F.P."/>
            <person name="Paul Ross R."/>
            <person name="Yang R."/>
            <person name="Briner A.E."/>
            <person name="Felis G.E."/>
            <person name="de Vos W.M."/>
            <person name="Barrangou R."/>
            <person name="Klaenhammer T.R."/>
            <person name="Caufield P.W."/>
            <person name="Cui Y."/>
            <person name="Zhang H."/>
            <person name="O'Toole P.W."/>
        </authorList>
    </citation>
    <scope>NUCLEOTIDE SEQUENCE [LARGE SCALE GENOMIC DNA]</scope>
    <source>
        <strain evidence="3 4">DSM 23026</strain>
    </source>
</reference>
<dbReference type="Pfam" id="PF01569">
    <property type="entry name" value="PAP2"/>
    <property type="match status" value="1"/>
</dbReference>
<evidence type="ECO:0000313" key="4">
    <source>
        <dbReference type="Proteomes" id="UP000051249"/>
    </source>
</evidence>
<feature type="transmembrane region" description="Helical" evidence="1">
    <location>
        <begin position="88"/>
        <end position="105"/>
    </location>
</feature>
<keyword evidence="4" id="KW-1185">Reference proteome</keyword>
<sequence length="210" mass="23719">MKHRNNSQAWFGTLALLLFIGLAFLVVYIPSSLNGIDHSLKVFIQSFRTANLTKFFKLITEIGNPIPFIVINIVIIAWLTLRKHWQDALFFILTTITATGVNHLIKDIIKRPRPKIGRLIPIGGYSFPSGHSIASMALFGALIIITAHLVRNNLLKWVADIFWILGIILVPISRVYLNVHHPSDIIGGMLLGFAILTIYNQIIFSKSRRR</sequence>
<dbReference type="SMART" id="SM00014">
    <property type="entry name" value="acidPPc"/>
    <property type="match status" value="1"/>
</dbReference>
<dbReference type="Gene3D" id="1.20.144.10">
    <property type="entry name" value="Phosphatidic acid phosphatase type 2/haloperoxidase"/>
    <property type="match status" value="2"/>
</dbReference>
<feature type="transmembrane region" description="Helical" evidence="1">
    <location>
        <begin position="62"/>
        <end position="81"/>
    </location>
</feature>
<dbReference type="EMBL" id="JQCQ01000048">
    <property type="protein sequence ID" value="KRO21571.1"/>
    <property type="molecule type" value="Genomic_DNA"/>
</dbReference>
<dbReference type="InterPro" id="IPR036938">
    <property type="entry name" value="PAP2/HPO_sf"/>
</dbReference>
<dbReference type="PANTHER" id="PTHR14969">
    <property type="entry name" value="SPHINGOSINE-1-PHOSPHATE PHOSPHOHYDROLASE"/>
    <property type="match status" value="1"/>
</dbReference>
<evidence type="ECO:0000259" key="2">
    <source>
        <dbReference type="SMART" id="SM00014"/>
    </source>
</evidence>
<evidence type="ECO:0000256" key="1">
    <source>
        <dbReference type="SAM" id="Phobius"/>
    </source>
</evidence>
<dbReference type="AlphaFoldDB" id="A0A0R2NDG5"/>
<dbReference type="OrthoDB" id="9789113at2"/>
<feature type="transmembrane region" description="Helical" evidence="1">
    <location>
        <begin position="125"/>
        <end position="150"/>
    </location>
</feature>
<organism evidence="3 4">
    <name type="scientific">Pediococcus argentinicus</name>
    <dbReference type="NCBI Taxonomy" id="480391"/>
    <lineage>
        <taxon>Bacteria</taxon>
        <taxon>Bacillati</taxon>
        <taxon>Bacillota</taxon>
        <taxon>Bacilli</taxon>
        <taxon>Lactobacillales</taxon>
        <taxon>Lactobacillaceae</taxon>
        <taxon>Pediococcus</taxon>
    </lineage>
</organism>
<dbReference type="InterPro" id="IPR000326">
    <property type="entry name" value="PAP2/HPO"/>
</dbReference>
<evidence type="ECO:0000313" key="3">
    <source>
        <dbReference type="EMBL" id="KRO21571.1"/>
    </source>
</evidence>
<dbReference type="PATRIC" id="fig|480391.4.peg.1384"/>
<keyword evidence="1" id="KW-1133">Transmembrane helix</keyword>
<feature type="domain" description="Phosphatidic acid phosphatase type 2/haloperoxidase" evidence="2">
    <location>
        <begin position="88"/>
        <end position="200"/>
    </location>
</feature>
<accession>A0A0R2NDG5</accession>
<dbReference type="Proteomes" id="UP000051249">
    <property type="component" value="Unassembled WGS sequence"/>
</dbReference>
<feature type="transmembrane region" description="Helical" evidence="1">
    <location>
        <begin position="9"/>
        <end position="29"/>
    </location>
</feature>
<feature type="transmembrane region" description="Helical" evidence="1">
    <location>
        <begin position="185"/>
        <end position="204"/>
    </location>
</feature>
<protein>
    <recommendedName>
        <fullName evidence="2">Phosphatidic acid phosphatase type 2/haloperoxidase domain-containing protein</fullName>
    </recommendedName>
</protein>
<feature type="transmembrane region" description="Helical" evidence="1">
    <location>
        <begin position="157"/>
        <end position="179"/>
    </location>
</feature>
<keyword evidence="1" id="KW-0472">Membrane</keyword>
<proteinExistence type="predicted"/>
<comment type="caution">
    <text evidence="3">The sequence shown here is derived from an EMBL/GenBank/DDBJ whole genome shotgun (WGS) entry which is preliminary data.</text>
</comment>
<dbReference type="CDD" id="cd03392">
    <property type="entry name" value="PAP2_like_2"/>
    <property type="match status" value="1"/>
</dbReference>
<keyword evidence="1" id="KW-0812">Transmembrane</keyword>
<dbReference type="PANTHER" id="PTHR14969:SF13">
    <property type="entry name" value="AT30094P"/>
    <property type="match status" value="1"/>
</dbReference>
<gene>
    <name evidence="3" type="ORF">IV88_GL001360</name>
</gene>
<dbReference type="RefSeq" id="WP_057800460.1">
    <property type="nucleotide sequence ID" value="NZ_BJZZ01000054.1"/>
</dbReference>
<dbReference type="SUPFAM" id="SSF48317">
    <property type="entry name" value="Acid phosphatase/Vanadium-dependent haloperoxidase"/>
    <property type="match status" value="1"/>
</dbReference>